<reference evidence="2" key="1">
    <citation type="submission" date="2019-12" db="EMBL/GenBank/DDBJ databases">
        <title>An insight into the sialome of adult female Ixodes ricinus ticks feeding for 6 days.</title>
        <authorList>
            <person name="Perner J."/>
            <person name="Ribeiro J.M.C."/>
        </authorList>
    </citation>
    <scope>NUCLEOTIDE SEQUENCE</scope>
    <source>
        <strain evidence="2">Semi-engorged</strain>
        <tissue evidence="2">Salivary glands</tissue>
    </source>
</reference>
<keyword evidence="1" id="KW-0472">Membrane</keyword>
<protein>
    <submittedName>
        <fullName evidence="2">Uncharacterized protein</fullName>
    </submittedName>
</protein>
<dbReference type="AlphaFoldDB" id="A0A6B0V3I6"/>
<dbReference type="EMBL" id="GIFC01014486">
    <property type="protein sequence ID" value="MXU96569.1"/>
    <property type="molecule type" value="Transcribed_RNA"/>
</dbReference>
<sequence length="220" mass="24675">MGLFRLLRFTLEGCFFFGLLFLCFGSGDSDLSRFCFLAEEEEEVFFFLGASGVGLLLLTTSFSGFFFFFVFCSGSGELSESGTRLYCLCASEAACASLALRSGSRELPSTKKGLMPSASFSFWFFSTFASAIWWLSFTMGRPASSLGTPKSKRWACCWSIWRSSSTLESISSWLYPCSSIISCSSRHLISSLRLRSWSRISWFALRFIWASSRWMSSSVL</sequence>
<proteinExistence type="predicted"/>
<organism evidence="2">
    <name type="scientific">Ixodes ricinus</name>
    <name type="common">Common tick</name>
    <name type="synonym">Acarus ricinus</name>
    <dbReference type="NCBI Taxonomy" id="34613"/>
    <lineage>
        <taxon>Eukaryota</taxon>
        <taxon>Metazoa</taxon>
        <taxon>Ecdysozoa</taxon>
        <taxon>Arthropoda</taxon>
        <taxon>Chelicerata</taxon>
        <taxon>Arachnida</taxon>
        <taxon>Acari</taxon>
        <taxon>Parasitiformes</taxon>
        <taxon>Ixodida</taxon>
        <taxon>Ixodoidea</taxon>
        <taxon>Ixodidae</taxon>
        <taxon>Ixodinae</taxon>
        <taxon>Ixodes</taxon>
    </lineage>
</organism>
<name>A0A6B0V3I6_IXORI</name>
<accession>A0A6B0V3I6</accession>
<keyword evidence="1" id="KW-0812">Transmembrane</keyword>
<feature type="transmembrane region" description="Helical" evidence="1">
    <location>
        <begin position="45"/>
        <end position="71"/>
    </location>
</feature>
<evidence type="ECO:0000256" key="1">
    <source>
        <dbReference type="SAM" id="Phobius"/>
    </source>
</evidence>
<feature type="transmembrane region" description="Helical" evidence="1">
    <location>
        <begin position="120"/>
        <end position="137"/>
    </location>
</feature>
<keyword evidence="1" id="KW-1133">Transmembrane helix</keyword>
<evidence type="ECO:0000313" key="2">
    <source>
        <dbReference type="EMBL" id="MXU96569.1"/>
    </source>
</evidence>